<comment type="caution">
    <text evidence="2">The sequence shown here is derived from an EMBL/GenBank/DDBJ whole genome shotgun (WGS) entry which is preliminary data.</text>
</comment>
<dbReference type="InterPro" id="IPR037175">
    <property type="entry name" value="KFase_sf"/>
</dbReference>
<dbReference type="Pfam" id="PF04199">
    <property type="entry name" value="Cyclase"/>
    <property type="match status" value="1"/>
</dbReference>
<dbReference type="PANTHER" id="PTHR34861">
    <property type="match status" value="1"/>
</dbReference>
<dbReference type="RefSeq" id="XP_070867665.1">
    <property type="nucleotide sequence ID" value="XM_071010203.1"/>
</dbReference>
<dbReference type="Proteomes" id="UP001600064">
    <property type="component" value="Unassembled WGS sequence"/>
</dbReference>
<evidence type="ECO:0000256" key="1">
    <source>
        <dbReference type="ARBA" id="ARBA00007865"/>
    </source>
</evidence>
<gene>
    <name evidence="2" type="ORF">VTJ83DRAFT_3787</name>
</gene>
<accession>A0ABR4DGF6</accession>
<name>A0ABR4DGF6_9PEZI</name>
<proteinExistence type="inferred from homology"/>
<keyword evidence="3" id="KW-1185">Reference proteome</keyword>
<comment type="similarity">
    <text evidence="1">Belongs to the Cyclase 1 superfamily.</text>
</comment>
<dbReference type="SUPFAM" id="SSF102198">
    <property type="entry name" value="Putative cyclase"/>
    <property type="match status" value="1"/>
</dbReference>
<evidence type="ECO:0008006" key="4">
    <source>
        <dbReference type="Google" id="ProtNLM"/>
    </source>
</evidence>
<evidence type="ECO:0000313" key="3">
    <source>
        <dbReference type="Proteomes" id="UP001600064"/>
    </source>
</evidence>
<organism evidence="2 3">
    <name type="scientific">Remersonia thermophila</name>
    <dbReference type="NCBI Taxonomy" id="72144"/>
    <lineage>
        <taxon>Eukaryota</taxon>
        <taxon>Fungi</taxon>
        <taxon>Dikarya</taxon>
        <taxon>Ascomycota</taxon>
        <taxon>Pezizomycotina</taxon>
        <taxon>Sordariomycetes</taxon>
        <taxon>Sordariomycetidae</taxon>
        <taxon>Sordariales</taxon>
        <taxon>Sordariales incertae sedis</taxon>
        <taxon>Remersonia</taxon>
    </lineage>
</organism>
<dbReference type="PANTHER" id="PTHR34861:SF10">
    <property type="entry name" value="CYCLASE"/>
    <property type="match status" value="1"/>
</dbReference>
<sequence length="336" mass="37152">MDPALVPDFDNLPKVEGQPQGCTWGLFDKDGNKDVLGTLNFLTPNVVAAAAAEVKDGVSISLNWPLNAVKIPITGRKPPVHRPMHLNEVGVDCEIFDEELELNTQASSQWDSQCHFTVNGIAYNGLRASLEDFSVQSTAENTLPTVDQWHARGAIAGRGVFIDWKRYHEHITGTPYHPLDGYRITAEDLEKAAKHQGVEFKYGDILIVRTGFTEMLEAPTPEDMAKFQAAKLSGVHGTEETARWLWNHRFAAVAGDAIAFEALPPVKPNGTVGKMEDLVLHRWLLNQFGMPIGELWDLRALSEYCKRTGRYSFLLTSVPLNHPGLIASPSNALALF</sequence>
<protein>
    <recommendedName>
        <fullName evidence="4">Cyclase</fullName>
    </recommendedName>
</protein>
<dbReference type="EMBL" id="JAZGUE010000003">
    <property type="protein sequence ID" value="KAL2268941.1"/>
    <property type="molecule type" value="Genomic_DNA"/>
</dbReference>
<dbReference type="GeneID" id="98124847"/>
<dbReference type="InterPro" id="IPR007325">
    <property type="entry name" value="KFase/CYL"/>
</dbReference>
<dbReference type="Gene3D" id="3.50.30.50">
    <property type="entry name" value="Putative cyclase"/>
    <property type="match status" value="1"/>
</dbReference>
<evidence type="ECO:0000313" key="2">
    <source>
        <dbReference type="EMBL" id="KAL2268941.1"/>
    </source>
</evidence>
<reference evidence="2 3" key="1">
    <citation type="journal article" date="2024" name="Commun. Biol.">
        <title>Comparative genomic analysis of thermophilic fungi reveals convergent evolutionary adaptations and gene losses.</title>
        <authorList>
            <person name="Steindorff A.S."/>
            <person name="Aguilar-Pontes M.V."/>
            <person name="Robinson A.J."/>
            <person name="Andreopoulos B."/>
            <person name="LaButti K."/>
            <person name="Kuo A."/>
            <person name="Mondo S."/>
            <person name="Riley R."/>
            <person name="Otillar R."/>
            <person name="Haridas S."/>
            <person name="Lipzen A."/>
            <person name="Grimwood J."/>
            <person name="Schmutz J."/>
            <person name="Clum A."/>
            <person name="Reid I.D."/>
            <person name="Moisan M.C."/>
            <person name="Butler G."/>
            <person name="Nguyen T.T.M."/>
            <person name="Dewar K."/>
            <person name="Conant G."/>
            <person name="Drula E."/>
            <person name="Henrissat B."/>
            <person name="Hansel C."/>
            <person name="Singer S."/>
            <person name="Hutchinson M.I."/>
            <person name="de Vries R.P."/>
            <person name="Natvig D.O."/>
            <person name="Powell A.J."/>
            <person name="Tsang A."/>
            <person name="Grigoriev I.V."/>
        </authorList>
    </citation>
    <scope>NUCLEOTIDE SEQUENCE [LARGE SCALE GENOMIC DNA]</scope>
    <source>
        <strain evidence="2 3">ATCC 22073</strain>
    </source>
</reference>